<feature type="transmembrane region" description="Helical" evidence="14">
    <location>
        <begin position="151"/>
        <end position="174"/>
    </location>
</feature>
<keyword evidence="11 14" id="KW-0472">Membrane</keyword>
<evidence type="ECO:0000256" key="12">
    <source>
        <dbReference type="ARBA" id="ARBA00037975"/>
    </source>
</evidence>
<dbReference type="InterPro" id="IPR052168">
    <property type="entry name" value="Cytochrome_b561_oxidase"/>
</dbReference>
<dbReference type="Gene3D" id="1.20.950.20">
    <property type="entry name" value="Transmembrane di-heme cytochromes, Chain C"/>
    <property type="match status" value="1"/>
</dbReference>
<organism evidence="16 17">
    <name type="scientific">Albidovulum marisflavi</name>
    <dbReference type="NCBI Taxonomy" id="2984159"/>
    <lineage>
        <taxon>Bacteria</taxon>
        <taxon>Pseudomonadati</taxon>
        <taxon>Pseudomonadota</taxon>
        <taxon>Alphaproteobacteria</taxon>
        <taxon>Rhodobacterales</taxon>
        <taxon>Paracoccaceae</taxon>
        <taxon>Albidovulum</taxon>
    </lineage>
</organism>
<dbReference type="Proteomes" id="UP001652542">
    <property type="component" value="Unassembled WGS sequence"/>
</dbReference>
<proteinExistence type="inferred from homology"/>
<keyword evidence="3" id="KW-0813">Transport</keyword>
<gene>
    <name evidence="16" type="ORF">OEW28_07745</name>
</gene>
<comment type="subcellular location">
    <subcellularLocation>
        <location evidence="2">Cell membrane</location>
        <topology evidence="2">Multi-pass membrane protein</topology>
    </subcellularLocation>
</comment>
<evidence type="ECO:0000256" key="1">
    <source>
        <dbReference type="ARBA" id="ARBA00001970"/>
    </source>
</evidence>
<dbReference type="SUPFAM" id="SSF81342">
    <property type="entry name" value="Transmembrane di-heme cytochromes"/>
    <property type="match status" value="1"/>
</dbReference>
<keyword evidence="7" id="KW-0479">Metal-binding</keyword>
<dbReference type="Pfam" id="PF01292">
    <property type="entry name" value="Ni_hydr_CYTB"/>
    <property type="match status" value="1"/>
</dbReference>
<keyword evidence="17" id="KW-1185">Reference proteome</keyword>
<dbReference type="PANTHER" id="PTHR30529">
    <property type="entry name" value="CYTOCHROME B561"/>
    <property type="match status" value="1"/>
</dbReference>
<feature type="transmembrane region" description="Helical" evidence="14">
    <location>
        <begin position="50"/>
        <end position="72"/>
    </location>
</feature>
<evidence type="ECO:0000256" key="11">
    <source>
        <dbReference type="ARBA" id="ARBA00023136"/>
    </source>
</evidence>
<evidence type="ECO:0000256" key="10">
    <source>
        <dbReference type="ARBA" id="ARBA00023004"/>
    </source>
</evidence>
<evidence type="ECO:0000256" key="8">
    <source>
        <dbReference type="ARBA" id="ARBA00022982"/>
    </source>
</evidence>
<evidence type="ECO:0000256" key="3">
    <source>
        <dbReference type="ARBA" id="ARBA00022448"/>
    </source>
</evidence>
<feature type="transmembrane region" description="Helical" evidence="14">
    <location>
        <begin position="92"/>
        <end position="114"/>
    </location>
</feature>
<evidence type="ECO:0000313" key="16">
    <source>
        <dbReference type="EMBL" id="MCV2868518.1"/>
    </source>
</evidence>
<evidence type="ECO:0000256" key="5">
    <source>
        <dbReference type="ARBA" id="ARBA00022617"/>
    </source>
</evidence>
<keyword evidence="5" id="KW-0349">Heme</keyword>
<feature type="domain" description="Cytochrome b561 bacterial/Ni-hydrogenase" evidence="15">
    <location>
        <begin position="10"/>
        <end position="186"/>
    </location>
</feature>
<evidence type="ECO:0000256" key="9">
    <source>
        <dbReference type="ARBA" id="ARBA00022989"/>
    </source>
</evidence>
<keyword evidence="8" id="KW-0249">Electron transport</keyword>
<keyword evidence="9 14" id="KW-1133">Transmembrane helix</keyword>
<keyword evidence="6 14" id="KW-0812">Transmembrane</keyword>
<feature type="transmembrane region" description="Helical" evidence="14">
    <location>
        <begin position="16"/>
        <end position="38"/>
    </location>
</feature>
<evidence type="ECO:0000256" key="14">
    <source>
        <dbReference type="SAM" id="Phobius"/>
    </source>
</evidence>
<protein>
    <submittedName>
        <fullName evidence="16">Cytochrome b/b6 domain-containing protein</fullName>
    </submittedName>
</protein>
<keyword evidence="10" id="KW-0408">Iron</keyword>
<comment type="cofactor">
    <cofactor evidence="1">
        <name>heme b</name>
        <dbReference type="ChEBI" id="CHEBI:60344"/>
    </cofactor>
</comment>
<sequence length="273" mass="29115">MPRYHGQHGYGPVIRIFHWLTAILIGAAALRGVTMIALPATTDAEVARIFSAFSLHKTLGIAALAVILLHMIARLVTRDPGPLHPERRAEVFLARTTQLVMWGGMILLPLSGWLRHASAPGFAPILWPFGQSLPGVPADERLSLIFQTVHLYAGWTLAAAVALHIIGAARHAVLDQDATLARITTGAGPYAPPAGFPMVPLGIAALLWMAVLAYGLRQAPEPIPDPFVDFQGGAELQTAPEPDLSAASPAGQDAEVPLDTDQETIDMPRPPSD</sequence>
<feature type="region of interest" description="Disordered" evidence="13">
    <location>
        <begin position="227"/>
        <end position="273"/>
    </location>
</feature>
<evidence type="ECO:0000313" key="17">
    <source>
        <dbReference type="Proteomes" id="UP001652542"/>
    </source>
</evidence>
<feature type="transmembrane region" description="Helical" evidence="14">
    <location>
        <begin position="194"/>
        <end position="216"/>
    </location>
</feature>
<evidence type="ECO:0000256" key="2">
    <source>
        <dbReference type="ARBA" id="ARBA00004651"/>
    </source>
</evidence>
<evidence type="ECO:0000256" key="4">
    <source>
        <dbReference type="ARBA" id="ARBA00022475"/>
    </source>
</evidence>
<comment type="similarity">
    <text evidence="12">Belongs to the cytochrome b561 family.</text>
</comment>
<dbReference type="RefSeq" id="WP_263734126.1">
    <property type="nucleotide sequence ID" value="NZ_JAOWKY010000001.1"/>
</dbReference>
<dbReference type="InterPro" id="IPR011577">
    <property type="entry name" value="Cyt_b561_bac/Ni-Hgenase"/>
</dbReference>
<dbReference type="EMBL" id="JAOWKY010000001">
    <property type="protein sequence ID" value="MCV2868518.1"/>
    <property type="molecule type" value="Genomic_DNA"/>
</dbReference>
<dbReference type="InterPro" id="IPR016174">
    <property type="entry name" value="Di-haem_cyt_TM"/>
</dbReference>
<reference evidence="16 17" key="1">
    <citation type="submission" date="2022-10" db="EMBL/GenBank/DDBJ databases">
        <title>Defluviimonas sp. nov., isolated from ocean surface water.</title>
        <authorList>
            <person name="He W."/>
            <person name="Wang L."/>
            <person name="Zhang D.-F."/>
        </authorList>
    </citation>
    <scope>NUCLEOTIDE SEQUENCE [LARGE SCALE GENOMIC DNA]</scope>
    <source>
        <strain evidence="16 17">WL0002</strain>
    </source>
</reference>
<evidence type="ECO:0000256" key="6">
    <source>
        <dbReference type="ARBA" id="ARBA00022692"/>
    </source>
</evidence>
<dbReference type="PANTHER" id="PTHR30529:SF1">
    <property type="entry name" value="CYTOCHROME B561 HOMOLOG 2"/>
    <property type="match status" value="1"/>
</dbReference>
<accession>A0ABT2ZBR5</accession>
<comment type="caution">
    <text evidence="16">The sequence shown here is derived from an EMBL/GenBank/DDBJ whole genome shotgun (WGS) entry which is preliminary data.</text>
</comment>
<evidence type="ECO:0000256" key="7">
    <source>
        <dbReference type="ARBA" id="ARBA00022723"/>
    </source>
</evidence>
<evidence type="ECO:0000259" key="15">
    <source>
        <dbReference type="Pfam" id="PF01292"/>
    </source>
</evidence>
<evidence type="ECO:0000256" key="13">
    <source>
        <dbReference type="SAM" id="MobiDB-lite"/>
    </source>
</evidence>
<name>A0ABT2ZBR5_9RHOB</name>
<keyword evidence="4" id="KW-1003">Cell membrane</keyword>